<gene>
    <name evidence="2" type="ORF">H9631_07725</name>
</gene>
<reference evidence="2 3" key="1">
    <citation type="submission" date="2020-08" db="EMBL/GenBank/DDBJ databases">
        <title>A Genomic Blueprint of the Chicken Gut Microbiome.</title>
        <authorList>
            <person name="Gilroy R."/>
            <person name="Ravi A."/>
            <person name="Getino M."/>
            <person name="Pursley I."/>
            <person name="Horton D.L."/>
            <person name="Alikhan N.-F."/>
            <person name="Baker D."/>
            <person name="Gharbi K."/>
            <person name="Hall N."/>
            <person name="Watson M."/>
            <person name="Adriaenssens E.M."/>
            <person name="Foster-Nyarko E."/>
            <person name="Jarju S."/>
            <person name="Secka A."/>
            <person name="Antonio M."/>
            <person name="Oren A."/>
            <person name="Chaudhuri R."/>
            <person name="La Ragione R.M."/>
            <person name="Hildebrand F."/>
            <person name="Pallen M.J."/>
        </authorList>
    </citation>
    <scope>NUCLEOTIDE SEQUENCE [LARGE SCALE GENOMIC DNA]</scope>
    <source>
        <strain evidence="2 3">Sa1BUA2</strain>
    </source>
</reference>
<evidence type="ECO:0000259" key="1">
    <source>
        <dbReference type="Pfam" id="PF01909"/>
    </source>
</evidence>
<dbReference type="SUPFAM" id="SSF81301">
    <property type="entry name" value="Nucleotidyltransferase"/>
    <property type="match status" value="1"/>
</dbReference>
<feature type="domain" description="Polymerase nucleotidyl transferase" evidence="1">
    <location>
        <begin position="33"/>
        <end position="96"/>
    </location>
</feature>
<dbReference type="Proteomes" id="UP000648182">
    <property type="component" value="Unassembled WGS sequence"/>
</dbReference>
<comment type="caution">
    <text evidence="2">The sequence shown here is derived from an EMBL/GenBank/DDBJ whole genome shotgun (WGS) entry which is preliminary data.</text>
</comment>
<dbReference type="RefSeq" id="WP_191811510.1">
    <property type="nucleotide sequence ID" value="NZ_JACSPV010000009.1"/>
</dbReference>
<proteinExistence type="predicted"/>
<dbReference type="EMBL" id="JACSPV010000009">
    <property type="protein sequence ID" value="MBD8004966.1"/>
    <property type="molecule type" value="Genomic_DNA"/>
</dbReference>
<dbReference type="Pfam" id="PF01909">
    <property type="entry name" value="NTP_transf_2"/>
    <property type="match status" value="1"/>
</dbReference>
<name>A0ABR8VJL2_9BACI</name>
<dbReference type="CDD" id="cd05403">
    <property type="entry name" value="NT_KNTase_like"/>
    <property type="match status" value="1"/>
</dbReference>
<protein>
    <submittedName>
        <fullName evidence="2">Nucleotidyltransferase domain-containing protein</fullName>
    </submittedName>
</protein>
<keyword evidence="3" id="KW-1185">Reference proteome</keyword>
<organism evidence="2 3">
    <name type="scientific">Bacillus norwichensis</name>
    <dbReference type="NCBI Taxonomy" id="2762217"/>
    <lineage>
        <taxon>Bacteria</taxon>
        <taxon>Bacillati</taxon>
        <taxon>Bacillota</taxon>
        <taxon>Bacilli</taxon>
        <taxon>Bacillales</taxon>
        <taxon>Bacillaceae</taxon>
        <taxon>Bacillus</taxon>
    </lineage>
</organism>
<accession>A0ABR8VJL2</accession>
<dbReference type="InterPro" id="IPR043519">
    <property type="entry name" value="NT_sf"/>
</dbReference>
<sequence length="261" mass="30192">MEFPTRIGVDNDGYILNATSLDKVNCAYKELLNQVIEILKKCAGAKLHSVYLYGSVGRGQAVFGTSDIDLSVIVTSPFTPQEAALLNEENRKFISENPIVPKVDYDIGMMDEVFQDNSQYYWGFWLKHVCICIYGEDLSIHFPKMKPNFQICRALNQDLIDTLNRSRKEMNEGEVDNHQLLSVLKRIVRGAYCYVAEKDESWSTSIQENLQILQHYFPGEINFKKMKGAFLHKKIPTVNEVLNYIDYFIDWFNEKTMERSN</sequence>
<dbReference type="Gene3D" id="3.30.460.10">
    <property type="entry name" value="Beta Polymerase, domain 2"/>
    <property type="match status" value="1"/>
</dbReference>
<evidence type="ECO:0000313" key="2">
    <source>
        <dbReference type="EMBL" id="MBD8004966.1"/>
    </source>
</evidence>
<dbReference type="InterPro" id="IPR002934">
    <property type="entry name" value="Polymerase_NTP_transf_dom"/>
</dbReference>
<evidence type="ECO:0000313" key="3">
    <source>
        <dbReference type="Proteomes" id="UP000648182"/>
    </source>
</evidence>